<organism evidence="8 9">
    <name type="scientific">Sphingobacterium nematocida</name>
    <dbReference type="NCBI Taxonomy" id="1513896"/>
    <lineage>
        <taxon>Bacteria</taxon>
        <taxon>Pseudomonadati</taxon>
        <taxon>Bacteroidota</taxon>
        <taxon>Sphingobacteriia</taxon>
        <taxon>Sphingobacteriales</taxon>
        <taxon>Sphingobacteriaceae</taxon>
        <taxon>Sphingobacterium</taxon>
    </lineage>
</organism>
<name>A0A1T5BF24_9SPHI</name>
<dbReference type="InterPro" id="IPR005913">
    <property type="entry name" value="dTDP_dehydrorham_reduct"/>
</dbReference>
<dbReference type="UniPathway" id="UPA00124"/>
<accession>A0A1T5BF24</accession>
<dbReference type="Pfam" id="PF04321">
    <property type="entry name" value="RmlD_sub_bind"/>
    <property type="match status" value="1"/>
</dbReference>
<dbReference type="Gene3D" id="3.40.50.720">
    <property type="entry name" value="NAD(P)-binding Rossmann-like Domain"/>
    <property type="match status" value="1"/>
</dbReference>
<dbReference type="PANTHER" id="PTHR10491:SF4">
    <property type="entry name" value="METHIONINE ADENOSYLTRANSFERASE 2 SUBUNIT BETA"/>
    <property type="match status" value="1"/>
</dbReference>
<proteinExistence type="inferred from homology"/>
<dbReference type="EC" id="1.1.1.133" evidence="3 6"/>
<dbReference type="AlphaFoldDB" id="A0A1T5BF24"/>
<dbReference type="EMBL" id="FUZF01000002">
    <property type="protein sequence ID" value="SKB45902.1"/>
    <property type="molecule type" value="Genomic_DNA"/>
</dbReference>
<dbReference type="PANTHER" id="PTHR10491">
    <property type="entry name" value="DTDP-4-DEHYDRORHAMNOSE REDUCTASE"/>
    <property type="match status" value="1"/>
</dbReference>
<dbReference type="InterPro" id="IPR029903">
    <property type="entry name" value="RmlD-like-bd"/>
</dbReference>
<evidence type="ECO:0000313" key="8">
    <source>
        <dbReference type="EMBL" id="SKB45902.1"/>
    </source>
</evidence>
<comment type="function">
    <text evidence="6">Catalyzes the reduction of dTDP-6-deoxy-L-lyxo-4-hexulose to yield dTDP-L-rhamnose.</text>
</comment>
<dbReference type="CDD" id="cd05254">
    <property type="entry name" value="dTDP_HR_like_SDR_e"/>
    <property type="match status" value="1"/>
</dbReference>
<keyword evidence="6" id="KW-0560">Oxidoreductase</keyword>
<evidence type="ECO:0000256" key="3">
    <source>
        <dbReference type="ARBA" id="ARBA00012929"/>
    </source>
</evidence>
<evidence type="ECO:0000259" key="7">
    <source>
        <dbReference type="Pfam" id="PF04321"/>
    </source>
</evidence>
<evidence type="ECO:0000256" key="2">
    <source>
        <dbReference type="ARBA" id="ARBA00010944"/>
    </source>
</evidence>
<dbReference type="GO" id="GO:0019305">
    <property type="term" value="P:dTDP-rhamnose biosynthetic process"/>
    <property type="evidence" value="ECO:0007669"/>
    <property type="project" value="UniProtKB-UniPathway"/>
</dbReference>
<dbReference type="Proteomes" id="UP000190150">
    <property type="component" value="Unassembled WGS sequence"/>
</dbReference>
<comment type="similarity">
    <text evidence="2 6">Belongs to the dTDP-4-dehydrorhamnose reductase family.</text>
</comment>
<reference evidence="9" key="1">
    <citation type="submission" date="2017-02" db="EMBL/GenBank/DDBJ databases">
        <authorList>
            <person name="Varghese N."/>
            <person name="Submissions S."/>
        </authorList>
    </citation>
    <scope>NUCLEOTIDE SEQUENCE [LARGE SCALE GENOMIC DNA]</scope>
    <source>
        <strain evidence="9">DSM 24091</strain>
    </source>
</reference>
<comment type="pathway">
    <text evidence="1 6">Carbohydrate biosynthesis; dTDP-L-rhamnose biosynthesis.</text>
</comment>
<keyword evidence="6" id="KW-0521">NADP</keyword>
<evidence type="ECO:0000256" key="5">
    <source>
        <dbReference type="ARBA" id="ARBA00048200"/>
    </source>
</evidence>
<dbReference type="GO" id="GO:0008831">
    <property type="term" value="F:dTDP-4-dehydrorhamnose reductase activity"/>
    <property type="evidence" value="ECO:0007669"/>
    <property type="project" value="UniProtKB-EC"/>
</dbReference>
<sequence length="302" mass="34073">MRILITGSNGFVAQKFCELYGATENLFLGISKAPNRNKSLSSESFIQCDLSDLEKLGDILSEFRPTHILHAAAISSVEACVQNPELAKAVNIELTKFLGQYATNHHTHLTFLSTDFVFDGRQQEHYRETDKTTPINAYGKTKTEAEQHLLNLNSNIAILRTILVYGCIADTTRSNLVLWAKQQLETNKSIKVVNDQWRMPTWVDDLVRACFLSMEKAASGIFHISGGEQFSIESAVRQVADYWQLDQSLIQSISAKEIGQDQNRPQRTGFILDKAKTILGFTPTPFIVSLQKIEEQLKQYNR</sequence>
<dbReference type="SUPFAM" id="SSF51735">
    <property type="entry name" value="NAD(P)-binding Rossmann-fold domains"/>
    <property type="match status" value="1"/>
</dbReference>
<evidence type="ECO:0000313" key="9">
    <source>
        <dbReference type="Proteomes" id="UP000190150"/>
    </source>
</evidence>
<comment type="catalytic activity">
    <reaction evidence="5">
        <text>dTDP-beta-L-rhamnose + NADP(+) = dTDP-4-dehydro-beta-L-rhamnose + NADPH + H(+)</text>
        <dbReference type="Rhea" id="RHEA:21796"/>
        <dbReference type="ChEBI" id="CHEBI:15378"/>
        <dbReference type="ChEBI" id="CHEBI:57510"/>
        <dbReference type="ChEBI" id="CHEBI:57783"/>
        <dbReference type="ChEBI" id="CHEBI:58349"/>
        <dbReference type="ChEBI" id="CHEBI:62830"/>
        <dbReference type="EC" id="1.1.1.133"/>
    </reaction>
</comment>
<evidence type="ECO:0000256" key="4">
    <source>
        <dbReference type="ARBA" id="ARBA00017099"/>
    </source>
</evidence>
<evidence type="ECO:0000256" key="6">
    <source>
        <dbReference type="RuleBase" id="RU364082"/>
    </source>
</evidence>
<keyword evidence="9" id="KW-1185">Reference proteome</keyword>
<protein>
    <recommendedName>
        <fullName evidence="4 6">dTDP-4-dehydrorhamnose reductase</fullName>
        <ecNumber evidence="3 6">1.1.1.133</ecNumber>
    </recommendedName>
</protein>
<feature type="domain" description="RmlD-like substrate binding" evidence="7">
    <location>
        <begin position="1"/>
        <end position="295"/>
    </location>
</feature>
<dbReference type="InterPro" id="IPR036291">
    <property type="entry name" value="NAD(P)-bd_dom_sf"/>
</dbReference>
<dbReference type="STRING" id="1513896.SAMN05660841_00637"/>
<gene>
    <name evidence="8" type="ORF">SAMN05660841_00637</name>
</gene>
<evidence type="ECO:0000256" key="1">
    <source>
        <dbReference type="ARBA" id="ARBA00004781"/>
    </source>
</evidence>